<protein>
    <recommendedName>
        <fullName evidence="4">DUF3592 domain-containing protein</fullName>
    </recommendedName>
</protein>
<name>A0ABT5Z7N0_9ACTN</name>
<evidence type="ECO:0000256" key="1">
    <source>
        <dbReference type="SAM" id="Phobius"/>
    </source>
</evidence>
<dbReference type="EMBL" id="JARHTQ010000026">
    <property type="protein sequence ID" value="MDF2259841.1"/>
    <property type="molecule type" value="Genomic_DNA"/>
</dbReference>
<organism evidence="2 3">
    <name type="scientific">Streptantibioticus ferralitis</name>
    <dbReference type="NCBI Taxonomy" id="236510"/>
    <lineage>
        <taxon>Bacteria</taxon>
        <taxon>Bacillati</taxon>
        <taxon>Actinomycetota</taxon>
        <taxon>Actinomycetes</taxon>
        <taxon>Kitasatosporales</taxon>
        <taxon>Streptomycetaceae</taxon>
        <taxon>Streptantibioticus</taxon>
    </lineage>
</organism>
<feature type="transmembrane region" description="Helical" evidence="1">
    <location>
        <begin position="142"/>
        <end position="160"/>
    </location>
</feature>
<feature type="transmembrane region" description="Helical" evidence="1">
    <location>
        <begin position="89"/>
        <end position="107"/>
    </location>
</feature>
<feature type="transmembrane region" description="Helical" evidence="1">
    <location>
        <begin position="113"/>
        <end position="130"/>
    </location>
</feature>
<keyword evidence="1" id="KW-0812">Transmembrane</keyword>
<sequence length="277" mass="29948">MSEQKRPSADELLEALNVKAIRALRRAGFGLPRLREMARGKDGDDRVHAIVSEFTTDDAERMVETTWPPDRVPRRADRTPLTRRVVRRWSLVLLFDIAAAALCWLLTLAGSRQSTLAALVALLMLHGVWVMRAMPDSPGRKVAGFLAWIGLPVLLLGVVHGSPRAYLDIWGREGTASAYSLTWTRSNGVASPTCYVRLPDGQVKELRTDSRTCKSLDTAAAEPIQVVYDPSEGVLPVSGTKANLGIGQDVGFAMGGLLLVVLAAGTAVLRTALAARG</sequence>
<accession>A0ABT5Z7N0</accession>
<keyword evidence="1" id="KW-0472">Membrane</keyword>
<comment type="caution">
    <text evidence="2">The sequence shown here is derived from an EMBL/GenBank/DDBJ whole genome shotgun (WGS) entry which is preliminary data.</text>
</comment>
<gene>
    <name evidence="2" type="ORF">P2L57_30180</name>
</gene>
<reference evidence="2 3" key="1">
    <citation type="submission" date="2023-03" db="EMBL/GenBank/DDBJ databases">
        <title>Draft genome sequence of type strain Streptomyces ferralitis JCM 14344.</title>
        <authorList>
            <person name="Klaysubun C."/>
            <person name="Duangmal K."/>
        </authorList>
    </citation>
    <scope>NUCLEOTIDE SEQUENCE [LARGE SCALE GENOMIC DNA]</scope>
    <source>
        <strain evidence="2 3">JCM 14344</strain>
    </source>
</reference>
<evidence type="ECO:0000313" key="3">
    <source>
        <dbReference type="Proteomes" id="UP001220022"/>
    </source>
</evidence>
<dbReference type="RefSeq" id="WP_275819833.1">
    <property type="nucleotide sequence ID" value="NZ_BAAANM010000002.1"/>
</dbReference>
<keyword evidence="1" id="KW-1133">Transmembrane helix</keyword>
<evidence type="ECO:0000313" key="2">
    <source>
        <dbReference type="EMBL" id="MDF2259841.1"/>
    </source>
</evidence>
<evidence type="ECO:0008006" key="4">
    <source>
        <dbReference type="Google" id="ProtNLM"/>
    </source>
</evidence>
<dbReference type="Proteomes" id="UP001220022">
    <property type="component" value="Unassembled WGS sequence"/>
</dbReference>
<keyword evidence="3" id="KW-1185">Reference proteome</keyword>
<proteinExistence type="predicted"/>
<feature type="transmembrane region" description="Helical" evidence="1">
    <location>
        <begin position="250"/>
        <end position="273"/>
    </location>
</feature>